<dbReference type="KEGG" id="sxi:SXIM_09750"/>
<feature type="chain" id="PRO_5002515410" evidence="1">
    <location>
        <begin position="26"/>
        <end position="434"/>
    </location>
</feature>
<dbReference type="AlphaFoldDB" id="A0A0F7FS33"/>
<reference evidence="2" key="1">
    <citation type="submission" date="2019-08" db="EMBL/GenBank/DDBJ databases">
        <title>Complete genome sequence of a mangrove-derived Streptomyces xiamenensis.</title>
        <authorList>
            <person name="Xu J."/>
        </authorList>
    </citation>
    <scope>NUCLEOTIDE SEQUENCE</scope>
    <source>
        <strain evidence="2">318</strain>
    </source>
</reference>
<feature type="signal peptide" evidence="1">
    <location>
        <begin position="1"/>
        <end position="25"/>
    </location>
</feature>
<dbReference type="InterPro" id="IPR050490">
    <property type="entry name" value="Bact_solute-bd_prot1"/>
</dbReference>
<dbReference type="EMBL" id="CP009922">
    <property type="protein sequence ID" value="AKG42359.1"/>
    <property type="molecule type" value="Genomic_DNA"/>
</dbReference>
<keyword evidence="3" id="KW-1185">Reference proteome</keyword>
<dbReference type="RefSeq" id="WP_030734198.1">
    <property type="nucleotide sequence ID" value="NZ_CP009922.3"/>
</dbReference>
<dbReference type="Proteomes" id="UP000034034">
    <property type="component" value="Chromosome"/>
</dbReference>
<dbReference type="HOGENOM" id="CLU_031285_5_0_11"/>
<protein>
    <submittedName>
        <fullName evidence="2">Extracellular solute-binding protein family 1</fullName>
    </submittedName>
</protein>
<dbReference type="PATRIC" id="fig|408015.6.peg.1004"/>
<accession>A0A0F7FS33</accession>
<evidence type="ECO:0000313" key="2">
    <source>
        <dbReference type="EMBL" id="AKG42359.1"/>
    </source>
</evidence>
<dbReference type="SUPFAM" id="SSF53850">
    <property type="entry name" value="Periplasmic binding protein-like II"/>
    <property type="match status" value="1"/>
</dbReference>
<dbReference type="PANTHER" id="PTHR43649:SF11">
    <property type="entry name" value="ABC TRANSPORTER SUBSTRATE-BINDING PROTEIN YESO-RELATED"/>
    <property type="match status" value="1"/>
</dbReference>
<organism evidence="2 3">
    <name type="scientific">Streptomyces xiamenensis</name>
    <dbReference type="NCBI Taxonomy" id="408015"/>
    <lineage>
        <taxon>Bacteria</taxon>
        <taxon>Bacillati</taxon>
        <taxon>Actinomycetota</taxon>
        <taxon>Actinomycetes</taxon>
        <taxon>Kitasatosporales</taxon>
        <taxon>Streptomycetaceae</taxon>
        <taxon>Streptomyces</taxon>
    </lineage>
</organism>
<evidence type="ECO:0000313" key="3">
    <source>
        <dbReference type="Proteomes" id="UP000034034"/>
    </source>
</evidence>
<dbReference type="PROSITE" id="PS51257">
    <property type="entry name" value="PROKAR_LIPOPROTEIN"/>
    <property type="match status" value="1"/>
</dbReference>
<sequence length="434" mass="47893">MSFKKTALRGLAIAAAGSLALTACGSDGGSSDGGNVTLKFTWWGGDERASRYEQAIDLFEDQNPGIKVQTSFAAFPDYWTQRSTDATSGELPDVFQMDASRLLEYAGSGLLLGFDDYAGNQLDTSQIDAELLSSGEANGELVAIPTGTNTLTLMYNPDLIEELGLEIPDWDYTWDEYFAFLSEVSAAGADHSPRVYGANDPTMVWWLFMQHLVQQGIEPFSETGELNFTEDDMREFIDSAASLRSPDNQIFPAERVEQLDPLGGFTNGEAVMEFHWDNFIHNYSHDLDSDNVQLMPVPSGADGQKHMFFKPTMQLSMGANTKHPEEAALLVDFLINSPEAGAIIGTDLGVPASAERLDALEIEPGSLNERVIEYQQKARDEGYMTATVPFQPEGFGAVETEYVEVLAKEFDFRQIDTDAFVQRWFSEAGNHLVR</sequence>
<name>A0A0F7FS33_9ACTN</name>
<dbReference type="Gene3D" id="3.40.190.10">
    <property type="entry name" value="Periplasmic binding protein-like II"/>
    <property type="match status" value="2"/>
</dbReference>
<gene>
    <name evidence="2" type="ORF">SXIM_09750</name>
</gene>
<dbReference type="InterPro" id="IPR006059">
    <property type="entry name" value="SBP"/>
</dbReference>
<dbReference type="PANTHER" id="PTHR43649">
    <property type="entry name" value="ARABINOSE-BINDING PROTEIN-RELATED"/>
    <property type="match status" value="1"/>
</dbReference>
<dbReference type="STRING" id="408015.SXIM_09750"/>
<dbReference type="Pfam" id="PF01547">
    <property type="entry name" value="SBP_bac_1"/>
    <property type="match status" value="1"/>
</dbReference>
<keyword evidence="1" id="KW-0732">Signal</keyword>
<proteinExistence type="predicted"/>
<evidence type="ECO:0000256" key="1">
    <source>
        <dbReference type="SAM" id="SignalP"/>
    </source>
</evidence>